<comment type="caution">
    <text evidence="1">The sequence shown here is derived from an EMBL/GenBank/DDBJ whole genome shotgun (WGS) entry which is preliminary data.</text>
</comment>
<sequence length="65" mass="7537">MATGDEILGWIKAAEEEEPIERTECPRCAWPLKKHPDGTLHCPLGHWQSQQRLRRFGISRRGISR</sequence>
<organism evidence="1">
    <name type="scientific">marine sediment metagenome</name>
    <dbReference type="NCBI Taxonomy" id="412755"/>
    <lineage>
        <taxon>unclassified sequences</taxon>
        <taxon>metagenomes</taxon>
        <taxon>ecological metagenomes</taxon>
    </lineage>
</organism>
<name>A0A0F9L448_9ZZZZ</name>
<evidence type="ECO:0000313" key="1">
    <source>
        <dbReference type="EMBL" id="KKM81956.1"/>
    </source>
</evidence>
<dbReference type="EMBL" id="LAZR01007935">
    <property type="protein sequence ID" value="KKM81956.1"/>
    <property type="molecule type" value="Genomic_DNA"/>
</dbReference>
<reference evidence="1" key="1">
    <citation type="journal article" date="2015" name="Nature">
        <title>Complex archaea that bridge the gap between prokaryotes and eukaryotes.</title>
        <authorList>
            <person name="Spang A."/>
            <person name="Saw J.H."/>
            <person name="Jorgensen S.L."/>
            <person name="Zaremba-Niedzwiedzka K."/>
            <person name="Martijn J."/>
            <person name="Lind A.E."/>
            <person name="van Eijk R."/>
            <person name="Schleper C."/>
            <person name="Guy L."/>
            <person name="Ettema T.J."/>
        </authorList>
    </citation>
    <scope>NUCLEOTIDE SEQUENCE</scope>
</reference>
<dbReference type="AlphaFoldDB" id="A0A0F9L448"/>
<proteinExistence type="predicted"/>
<accession>A0A0F9L448</accession>
<protein>
    <submittedName>
        <fullName evidence="1">Uncharacterized protein</fullName>
    </submittedName>
</protein>
<gene>
    <name evidence="1" type="ORF">LCGC14_1324500</name>
</gene>